<feature type="region of interest" description="Disordered" evidence="1">
    <location>
        <begin position="1287"/>
        <end position="1360"/>
    </location>
</feature>
<feature type="compositionally biased region" description="Basic residues" evidence="1">
    <location>
        <begin position="497"/>
        <end position="507"/>
    </location>
</feature>
<feature type="compositionally biased region" description="Basic and acidic residues" evidence="1">
    <location>
        <begin position="280"/>
        <end position="304"/>
    </location>
</feature>
<feature type="compositionally biased region" description="Basic and acidic residues" evidence="1">
    <location>
        <begin position="596"/>
        <end position="624"/>
    </location>
</feature>
<feature type="compositionally biased region" description="Polar residues" evidence="1">
    <location>
        <begin position="305"/>
        <end position="319"/>
    </location>
</feature>
<feature type="compositionally biased region" description="Polar residues" evidence="1">
    <location>
        <begin position="1504"/>
        <end position="1516"/>
    </location>
</feature>
<dbReference type="RefSeq" id="XP_016248515.1">
    <property type="nucleotide sequence ID" value="XM_016395096.1"/>
</dbReference>
<feature type="compositionally biased region" description="Polar residues" evidence="1">
    <location>
        <begin position="674"/>
        <end position="689"/>
    </location>
</feature>
<feature type="region of interest" description="Disordered" evidence="1">
    <location>
        <begin position="1208"/>
        <end position="1260"/>
    </location>
</feature>
<feature type="compositionally biased region" description="Polar residues" evidence="1">
    <location>
        <begin position="1329"/>
        <end position="1351"/>
    </location>
</feature>
<keyword evidence="3" id="KW-1185">Reference proteome</keyword>
<dbReference type="GeneID" id="27347169"/>
<dbReference type="Proteomes" id="UP000054466">
    <property type="component" value="Unassembled WGS sequence"/>
</dbReference>
<feature type="compositionally biased region" description="Low complexity" evidence="1">
    <location>
        <begin position="703"/>
        <end position="712"/>
    </location>
</feature>
<feature type="region of interest" description="Disordered" evidence="1">
    <location>
        <begin position="1484"/>
        <end position="1659"/>
    </location>
</feature>
<feature type="compositionally biased region" description="Polar residues" evidence="1">
    <location>
        <begin position="842"/>
        <end position="856"/>
    </location>
</feature>
<accession>A0A0D2CXE3</accession>
<dbReference type="VEuPathDB" id="FungiDB:PV07_07975"/>
<feature type="compositionally biased region" description="Basic residues" evidence="1">
    <location>
        <begin position="367"/>
        <end position="376"/>
    </location>
</feature>
<feature type="region of interest" description="Disordered" evidence="1">
    <location>
        <begin position="674"/>
        <end position="727"/>
    </location>
</feature>
<feature type="region of interest" description="Disordered" evidence="1">
    <location>
        <begin position="1138"/>
        <end position="1164"/>
    </location>
</feature>
<dbReference type="PANTHER" id="PTHR42105">
    <property type="entry name" value="DIM2-ASSOCIATED PROTEIN 1"/>
    <property type="match status" value="1"/>
</dbReference>
<reference evidence="2 3" key="1">
    <citation type="submission" date="2015-01" db="EMBL/GenBank/DDBJ databases">
        <title>The Genome Sequence of Cladophialophora immunda CBS83496.</title>
        <authorList>
            <consortium name="The Broad Institute Genomics Platform"/>
            <person name="Cuomo C."/>
            <person name="de Hoog S."/>
            <person name="Gorbushina A."/>
            <person name="Stielow B."/>
            <person name="Teixiera M."/>
            <person name="Abouelleil A."/>
            <person name="Chapman S.B."/>
            <person name="Priest M."/>
            <person name="Young S.K."/>
            <person name="Wortman J."/>
            <person name="Nusbaum C."/>
            <person name="Birren B."/>
        </authorList>
    </citation>
    <scope>NUCLEOTIDE SEQUENCE [LARGE SCALE GENOMIC DNA]</scope>
    <source>
        <strain evidence="2 3">CBS 83496</strain>
    </source>
</reference>
<proteinExistence type="predicted"/>
<evidence type="ECO:0000313" key="2">
    <source>
        <dbReference type="EMBL" id="KIW28299.1"/>
    </source>
</evidence>
<feature type="compositionally biased region" description="Acidic residues" evidence="1">
    <location>
        <begin position="1650"/>
        <end position="1659"/>
    </location>
</feature>
<dbReference type="UniPathway" id="UPA00115">
    <property type="reaction ID" value="UER00414"/>
</dbReference>
<feature type="compositionally biased region" description="Polar residues" evidence="1">
    <location>
        <begin position="330"/>
        <end position="341"/>
    </location>
</feature>
<dbReference type="GO" id="GO:0005975">
    <property type="term" value="P:carbohydrate metabolic process"/>
    <property type="evidence" value="ECO:0007669"/>
    <property type="project" value="InterPro"/>
</dbReference>
<feature type="compositionally biased region" description="Basic residues" evidence="1">
    <location>
        <begin position="397"/>
        <end position="409"/>
    </location>
</feature>
<feature type="region of interest" description="Disordered" evidence="1">
    <location>
        <begin position="170"/>
        <end position="341"/>
    </location>
</feature>
<organism evidence="2 3">
    <name type="scientific">Cladophialophora immunda</name>
    <dbReference type="NCBI Taxonomy" id="569365"/>
    <lineage>
        <taxon>Eukaryota</taxon>
        <taxon>Fungi</taxon>
        <taxon>Dikarya</taxon>
        <taxon>Ascomycota</taxon>
        <taxon>Pezizomycotina</taxon>
        <taxon>Eurotiomycetes</taxon>
        <taxon>Chaetothyriomycetidae</taxon>
        <taxon>Chaetothyriales</taxon>
        <taxon>Herpotrichiellaceae</taxon>
        <taxon>Cladophialophora</taxon>
    </lineage>
</organism>
<gene>
    <name evidence="2" type="ORF">PV07_07975</name>
</gene>
<feature type="compositionally biased region" description="Low complexity" evidence="1">
    <location>
        <begin position="1493"/>
        <end position="1503"/>
    </location>
</feature>
<feature type="region of interest" description="Disordered" evidence="1">
    <location>
        <begin position="1"/>
        <end position="136"/>
    </location>
</feature>
<feature type="compositionally biased region" description="Polar residues" evidence="1">
    <location>
        <begin position="213"/>
        <end position="229"/>
    </location>
</feature>
<feature type="compositionally biased region" description="Polar residues" evidence="1">
    <location>
        <begin position="1243"/>
        <end position="1260"/>
    </location>
</feature>
<evidence type="ECO:0000256" key="1">
    <source>
        <dbReference type="SAM" id="MobiDB-lite"/>
    </source>
</evidence>
<feature type="compositionally biased region" description="Polar residues" evidence="1">
    <location>
        <begin position="1576"/>
        <end position="1586"/>
    </location>
</feature>
<dbReference type="PANTHER" id="PTHR42105:SF1">
    <property type="entry name" value="TRANSALDOLASE"/>
    <property type="match status" value="1"/>
</dbReference>
<feature type="region of interest" description="Disordered" evidence="1">
    <location>
        <begin position="483"/>
        <end position="645"/>
    </location>
</feature>
<dbReference type="HOGENOM" id="CLU_003025_0_0_1"/>
<feature type="region of interest" description="Disordered" evidence="1">
    <location>
        <begin position="1381"/>
        <end position="1454"/>
    </location>
</feature>
<feature type="compositionally biased region" description="Basic and acidic residues" evidence="1">
    <location>
        <begin position="1412"/>
        <end position="1424"/>
    </location>
</feature>
<dbReference type="EMBL" id="KN847043">
    <property type="protein sequence ID" value="KIW28299.1"/>
    <property type="molecule type" value="Genomic_DNA"/>
</dbReference>
<feature type="compositionally biased region" description="Polar residues" evidence="1">
    <location>
        <begin position="1381"/>
        <end position="1394"/>
    </location>
</feature>
<name>A0A0D2CXE3_9EURO</name>
<feature type="region of interest" description="Disordered" evidence="1">
    <location>
        <begin position="814"/>
        <end position="923"/>
    </location>
</feature>
<dbReference type="OrthoDB" id="5382102at2759"/>
<dbReference type="STRING" id="569365.A0A0D2CXE3"/>
<feature type="region of interest" description="Disordered" evidence="1">
    <location>
        <begin position="989"/>
        <end position="1069"/>
    </location>
</feature>
<feature type="compositionally biased region" description="Basic and acidic residues" evidence="1">
    <location>
        <begin position="248"/>
        <end position="257"/>
    </location>
</feature>
<evidence type="ECO:0000313" key="3">
    <source>
        <dbReference type="Proteomes" id="UP000054466"/>
    </source>
</evidence>
<sequence length="1659" mass="180942">MGFSSRRPILPAPTDSLLGSADEAGHGTDLGTDLSRRSEKTSETIPDDGSPITITPAPKRTIGKLAKSGQQSQTSLLIEYFEGGKTSDSGQRRPSLRVRYTPSHSRKNRDKGERHILVTESPTARRPSFSHRISLGGNETLAPNVIEGSISSLDTGDDFRPTVPVEIEVLQAEDSDRSVLSPPPETRSIVPESDISSMPAESSLGPNPPINMSPASQSVSITRGMSSEGASLKPPVIPAERNLSNERITQKVIEKLSNKPRVSSSGKRQHSSHSGSRSSASREAESIHTEPRIRVTKNVDDDSMHSITGSSIVSGSQVSADLRATDQRSARSGTSNVSVTNNPKLLQTVEDAIRRLILPELNELRRDQKHSHRSRHDKYSNPSDLSSSTLSREDRTRRRSSGSKSKRRVSRESESGVPSDSSRRHRRHKTVDYDSPSEHSYAPSESVDSLGDEKKSRRHSKSRRARDVAAGAVGAAALTAAALKSHDSGSSLEYSEHRRRRRSKSRSSRSASYTEKEDAFQKHQVPPMPFVSEIGTDLTRSSLKSSNDGRAETPTRHEVREVIRGSPFDLSSPASQATPTSNALDLKRGLGTHHGNFSEHDLSAHDLSSKKEVFDEGTFDKSPEPEELDFATHGFAALTDPERARQYERNLHQQHPIRRGLSPIQSVASYATTEPNRNSLMQPRSSDSLHSPGKHPHMDDQVSVSSLSSAPSTDLARSRRPHGMSLESRSEIMAQHVRSLESTPRQVDQHAFGDQDLEDDDYHDSPYIDKVTAGQQVVARGIGATAQYVDEPSGIESAVASLVEPSLLSADYTYSPRHSQADSPGAREIASPSLSHHDYASRHSSSPLKRQLSNHSENAHGIAPVPATLMSSPPQSPARSLEHLEQASAKSAQPAPLATSNVPSGPVERSPESDITTNPSIIRGPIGGLTQGNTEHWPYDPTPPHSRANLVLPPVSRDIGSAGADLIPEALSINRDHDMDTKRDLYVQPQPLSTPLGAKDEGYETGANVPSPGLYSQGRGVRDDSFTPELPIDNAPVADDPFTTQRDQYASGLSHGMSPMYDSATGRGRDNIQSKDIVALMDHLTMRDAQRNARDTEILVTLVRSAAEMRNSFEDMKKFIAEQDDLIMDTADKQHEKTQKVIGGPRPQPAAAPRPTMSATSEEDMPLKRRNVFQRALRGLGAKNSQELQNIEAMLMRLLDEVEALRASQPPPVARDQPRSTSLTSADNARAPTDTGYEPEGQAGTSSTGDRSGFFSNNSSRQADYRNYNIHRDSGNRVSTVMEGDEEYDDYGNHLGGSAAGNAQVVSHTPLDTPPRNDGLRQARGGSVPLNTPPRTQDQHTGSLSHENTPHLSAGDASGRKHKSFASSFIPKMVSRWSKTTASSADNFRASQQRVRPYSEHSRSGSNLGEYDFEHDPQGHDRIRSNTSFQRDQYDDAENRPPSPLVPSQLTDNPKYQAHRNSINLQHPQPRQGPTGRFQSRLESEAQHYTNEQTSPTSQTSSQWETHSGLQPNHHTTIAYGGHLSPISDSPYSAEPGQLRDDRSIRSGSSHGPPRPPKVPNDEPLVPQRPPKIMMSPTSSNRQQTYVDHVAAARAGSPAFDKSPVAALRSPQSQARKPSGPRPLAGSGGSKGDLNAVKRTRFRGSPNQIDSEDEATTAY</sequence>
<protein>
    <submittedName>
        <fullName evidence="2">Uncharacterized protein</fullName>
    </submittedName>
</protein>
<dbReference type="GO" id="GO:0006098">
    <property type="term" value="P:pentose-phosphate shunt"/>
    <property type="evidence" value="ECO:0007669"/>
    <property type="project" value="UniProtKB-UniPathway"/>
</dbReference>
<feature type="region of interest" description="Disordered" evidence="1">
    <location>
        <begin position="366"/>
        <end position="469"/>
    </location>
</feature>
<dbReference type="PROSITE" id="PS01054">
    <property type="entry name" value="TRANSALDOLASE_1"/>
    <property type="match status" value="1"/>
</dbReference>
<dbReference type="InterPro" id="IPR018225">
    <property type="entry name" value="Transaldolase_AS"/>
</dbReference>
<feature type="compositionally biased region" description="Polar residues" evidence="1">
    <location>
        <begin position="572"/>
        <end position="583"/>
    </location>
</feature>
<feature type="compositionally biased region" description="Basic and acidic residues" evidence="1">
    <location>
        <begin position="547"/>
        <end position="563"/>
    </location>
</feature>